<feature type="domain" description="Transposase IS200-like" evidence="1">
    <location>
        <begin position="10"/>
        <end position="129"/>
    </location>
</feature>
<dbReference type="PANTHER" id="PTHR33360">
    <property type="entry name" value="TRANSPOSASE FOR INSERTION SEQUENCE ELEMENT IS200"/>
    <property type="match status" value="1"/>
</dbReference>
<evidence type="ECO:0000259" key="1">
    <source>
        <dbReference type="SMART" id="SM01321"/>
    </source>
</evidence>
<dbReference type="InterPro" id="IPR036515">
    <property type="entry name" value="Transposase_17_sf"/>
</dbReference>
<dbReference type="PANTHER" id="PTHR33360:SF4">
    <property type="entry name" value="TRANSPOSASE IS200-LIKE PROTEIN"/>
    <property type="match status" value="1"/>
</dbReference>
<keyword evidence="2" id="KW-0614">Plasmid</keyword>
<gene>
    <name evidence="2" type="primary">tnpA</name>
    <name evidence="2" type="ORF">KYI10_11625</name>
</gene>
<protein>
    <submittedName>
        <fullName evidence="2">IS200/IS605 family transposase</fullName>
    </submittedName>
</protein>
<name>A0AAT9PAI0_9STAP</name>
<organism evidence="2">
    <name type="scientific">Macrococcus psychrotolerans</name>
    <dbReference type="NCBI Taxonomy" id="3039389"/>
    <lineage>
        <taxon>Bacteria</taxon>
        <taxon>Bacillati</taxon>
        <taxon>Bacillota</taxon>
        <taxon>Bacilli</taxon>
        <taxon>Bacillales</taxon>
        <taxon>Staphylococcaceae</taxon>
        <taxon>Macrococcus</taxon>
    </lineage>
</organism>
<proteinExistence type="predicted"/>
<dbReference type="GO" id="GO:0003677">
    <property type="term" value="F:DNA binding"/>
    <property type="evidence" value="ECO:0007669"/>
    <property type="project" value="InterPro"/>
</dbReference>
<dbReference type="SUPFAM" id="SSF143422">
    <property type="entry name" value="Transposase IS200-like"/>
    <property type="match status" value="1"/>
</dbReference>
<dbReference type="EMBL" id="CP079956">
    <property type="protein sequence ID" value="QYA34043.1"/>
    <property type="molecule type" value="Genomic_DNA"/>
</dbReference>
<dbReference type="AlphaFoldDB" id="A0AAT9PAI0"/>
<dbReference type="SMART" id="SM01321">
    <property type="entry name" value="Y1_Tnp"/>
    <property type="match status" value="1"/>
</dbReference>
<sequence>MELDTNNHSVFLLYYHLVLVTKYRRQVIDDEISEYAKDTFERISKSYHITLVEWNHDKDHIHIMFKAQPKTEMTKFINAYKSASSRLIKRDFPKVKQFLWREMFWSKSFCLLTTGGAPIDVIKKYIQNQGNNHK</sequence>
<accession>A0AAT9PAI0</accession>
<dbReference type="InterPro" id="IPR002686">
    <property type="entry name" value="Transposase_17"/>
</dbReference>
<dbReference type="NCBIfam" id="NF033573">
    <property type="entry name" value="transpos_IS200"/>
    <property type="match status" value="1"/>
</dbReference>
<dbReference type="Gene3D" id="3.30.70.1290">
    <property type="entry name" value="Transposase IS200-like"/>
    <property type="match status" value="1"/>
</dbReference>
<dbReference type="Pfam" id="PF01797">
    <property type="entry name" value="Y1_Tnp"/>
    <property type="match status" value="1"/>
</dbReference>
<dbReference type="GO" id="GO:0006313">
    <property type="term" value="P:DNA transposition"/>
    <property type="evidence" value="ECO:0007669"/>
    <property type="project" value="InterPro"/>
</dbReference>
<geneLocation type="plasmid" evidence="2">
    <name>p19Msa1047_11</name>
</geneLocation>
<reference evidence="2" key="1">
    <citation type="submission" date="2024-06" db="EMBL/GenBank/DDBJ databases">
        <title>Prevalence and characterization of methicillin-resistant Macrococcus spp. in food producing animals and meat in Switzerland in 2019.</title>
        <authorList>
            <person name="Keller J.E."/>
            <person name="Schwendener S."/>
            <person name="Neuenschwander J."/>
            <person name="Overesch G."/>
            <person name="Perreten V."/>
        </authorList>
    </citation>
    <scope>NUCLEOTIDE SEQUENCE</scope>
    <source>
        <strain evidence="2">19Msa1099</strain>
        <plasmid evidence="2">p19Msa1047_11</plasmid>
    </source>
</reference>
<dbReference type="GO" id="GO:0004803">
    <property type="term" value="F:transposase activity"/>
    <property type="evidence" value="ECO:0007669"/>
    <property type="project" value="InterPro"/>
</dbReference>
<evidence type="ECO:0000313" key="2">
    <source>
        <dbReference type="EMBL" id="QYA34043.1"/>
    </source>
</evidence>